<dbReference type="EMBL" id="LR743601">
    <property type="protein sequence ID" value="CAA2631379.1"/>
    <property type="molecule type" value="Genomic_DNA"/>
</dbReference>
<keyword evidence="3" id="KW-1185">Reference proteome</keyword>
<dbReference type="Proteomes" id="UP000663760">
    <property type="component" value="Chromosome 14"/>
</dbReference>
<dbReference type="AlphaFoldDB" id="A0A7I8LEJ7"/>
<organism evidence="2 3">
    <name type="scientific">Spirodela intermedia</name>
    <name type="common">Intermediate duckweed</name>
    <dbReference type="NCBI Taxonomy" id="51605"/>
    <lineage>
        <taxon>Eukaryota</taxon>
        <taxon>Viridiplantae</taxon>
        <taxon>Streptophyta</taxon>
        <taxon>Embryophyta</taxon>
        <taxon>Tracheophyta</taxon>
        <taxon>Spermatophyta</taxon>
        <taxon>Magnoliopsida</taxon>
        <taxon>Liliopsida</taxon>
        <taxon>Araceae</taxon>
        <taxon>Lemnoideae</taxon>
        <taxon>Spirodela</taxon>
    </lineage>
</organism>
<evidence type="ECO:0000313" key="1">
    <source>
        <dbReference type="EMBL" id="CAA2631379.1"/>
    </source>
</evidence>
<proteinExistence type="predicted"/>
<accession>A0A7I8LEJ7</accession>
<evidence type="ECO:0000313" key="3">
    <source>
        <dbReference type="Proteomes" id="UP000663760"/>
    </source>
</evidence>
<evidence type="ECO:0000313" key="2">
    <source>
        <dbReference type="EMBL" id="CAA7407704.1"/>
    </source>
</evidence>
<dbReference type="EMBL" id="LR746277">
    <property type="protein sequence ID" value="CAA7407704.1"/>
    <property type="molecule type" value="Genomic_DNA"/>
</dbReference>
<reference evidence="2" key="1">
    <citation type="submission" date="2020-02" db="EMBL/GenBank/DDBJ databases">
        <authorList>
            <person name="Scholz U."/>
            <person name="Mascher M."/>
            <person name="Fiebig A."/>
        </authorList>
    </citation>
    <scope>NUCLEOTIDE SEQUENCE</scope>
</reference>
<sequence>MNIFAYTCPLSRSPVRLWFTLCRAPATYTQIHTPLRYLFTS</sequence>
<gene>
    <name evidence="1" type="ORF">SI7747_14017027</name>
    <name evidence="2" type="ORF">SI8410_14018382</name>
</gene>
<name>A0A7I8LEJ7_SPIIN</name>
<protein>
    <submittedName>
        <fullName evidence="2">Uncharacterized protein</fullName>
    </submittedName>
</protein>